<evidence type="ECO:0000256" key="8">
    <source>
        <dbReference type="ARBA" id="ARBA00023224"/>
    </source>
</evidence>
<gene>
    <name evidence="13" type="primary">LOC101851758</name>
</gene>
<dbReference type="PRINTS" id="PR00237">
    <property type="entry name" value="GPCRRHODOPSN"/>
</dbReference>
<proteinExistence type="predicted"/>
<evidence type="ECO:0000256" key="9">
    <source>
        <dbReference type="SAM" id="MobiDB-lite"/>
    </source>
</evidence>
<reference evidence="13" key="1">
    <citation type="submission" date="2025-08" db="UniProtKB">
        <authorList>
            <consortium name="RefSeq"/>
        </authorList>
    </citation>
    <scope>IDENTIFICATION</scope>
</reference>
<feature type="transmembrane region" description="Helical" evidence="10">
    <location>
        <begin position="708"/>
        <end position="730"/>
    </location>
</feature>
<feature type="transmembrane region" description="Helical" evidence="10">
    <location>
        <begin position="799"/>
        <end position="822"/>
    </location>
</feature>
<accession>A0ABM0JZN8</accession>
<evidence type="ECO:0000256" key="3">
    <source>
        <dbReference type="ARBA" id="ARBA00022692"/>
    </source>
</evidence>
<feature type="transmembrane region" description="Helical" evidence="10">
    <location>
        <begin position="74"/>
        <end position="96"/>
    </location>
</feature>
<evidence type="ECO:0000259" key="11">
    <source>
        <dbReference type="PROSITE" id="PS50262"/>
    </source>
</evidence>
<feature type="transmembrane region" description="Helical" evidence="10">
    <location>
        <begin position="772"/>
        <end position="793"/>
    </location>
</feature>
<dbReference type="SMART" id="SM01381">
    <property type="entry name" value="7TM_GPCR_Srsx"/>
    <property type="match status" value="1"/>
</dbReference>
<evidence type="ECO:0000256" key="4">
    <source>
        <dbReference type="ARBA" id="ARBA00022989"/>
    </source>
</evidence>
<feature type="region of interest" description="Disordered" evidence="9">
    <location>
        <begin position="400"/>
        <end position="428"/>
    </location>
</feature>
<protein>
    <submittedName>
        <fullName evidence="13">Uncharacterized protein LOC101851758</fullName>
    </submittedName>
</protein>
<keyword evidence="5" id="KW-0297">G-protein coupled receptor</keyword>
<feature type="compositionally biased region" description="Basic and acidic residues" evidence="9">
    <location>
        <begin position="403"/>
        <end position="417"/>
    </location>
</feature>
<feature type="domain" description="G-protein coupled receptors family 1 profile" evidence="11">
    <location>
        <begin position="525"/>
        <end position="823"/>
    </location>
</feature>
<sequence length="925" mass="104020">MKSLTTFTHEVPHPENVVWAPPAYDEQHHLLFSHRTVLIGIVGSLIITVAVVGNVLVCLAIFTEPILSHSKSNFFIVSLAVADLLLALLVMTFALVNDMYGYWLFGETFCFIWMSADVMCETASIFSICAISYDRLKQVQKPLHYEEFMTTTRALLIIACLWICSFVVSFVPFFLEWHELSVEEINAIFKDHKTEKEEAHEAHNIYSALNQTLGVKQKSNAKPVCLFDVHFTYSVIYSFICFYVPCTLMLTNYLRLFLIAKRHQVRIRNLQMTNPPQLRGQGASSYRKQGTQGSKAARTLTIITGTFLACWLPFFIINPIAAADEHLIPLECFMVTIWLGYFNSCVNPIIYGTSNSKFRAAFKRLLRWHSVEGTGTGFSHVPRAYRAFSWIRPSRLDLSPSVHHSDVSDSGHDKNSEGGDYPTTDPTKPDVNVSEEIIYAGTKLSESEVAFSISLGMAVLDVWILACFQVFMMKSLTSFTHEVPHPENVVWAPPAYDEQHHLFFSHGTVLIGIVGSLIITVAVVGNVLVCLAIFTEPILSHSKSNFFIVSLAVADLLLALLVMTFALVNDLYGYWLFGETFCFIWMSADVMCETASIFSICVISYDRLMQVQKPLHYEEFMTTTRALLIIACLWICSFVVSFVPIFLEWHELSVEEIKAIFKDNKAEKGKALEAHTFSSAHNQTLGVNKKSNRKPECLFDVHFTYSVIYSFICFYIPCTLMLTNYLRLFLIAKTHQARIRSLQMTIPPQLRGQGASSYRNQGTQGSKAARTLTIITGTFLACWLPFFIINPIAAADEHLIPLECFMVTIWLGYFNSCVNPIIYGTSNSKFRAAFKRLLRCRSVKSVVGSISPVSPAYRAFSWIRPSRLDLSSSEHPSDACDTGRGKNSKGGDYATTDPTKPDVSVSEEIIYAGTKVFESDTAFSS</sequence>
<feature type="transmembrane region" description="Helical" evidence="10">
    <location>
        <begin position="509"/>
        <end position="534"/>
    </location>
</feature>
<feature type="domain" description="G-protein coupled receptors family 1 profile" evidence="11">
    <location>
        <begin position="53"/>
        <end position="351"/>
    </location>
</feature>
<feature type="transmembrane region" description="Helical" evidence="10">
    <location>
        <begin position="574"/>
        <end position="605"/>
    </location>
</feature>
<keyword evidence="2" id="KW-1003">Cell membrane</keyword>
<keyword evidence="6 10" id="KW-0472">Membrane</keyword>
<feature type="transmembrane region" description="Helical" evidence="10">
    <location>
        <begin position="154"/>
        <end position="175"/>
    </location>
</feature>
<feature type="transmembrane region" description="Helical" evidence="10">
    <location>
        <begin position="102"/>
        <end position="133"/>
    </location>
</feature>
<keyword evidence="8" id="KW-0807">Transducer</keyword>
<organism evidence="12 13">
    <name type="scientific">Aplysia californica</name>
    <name type="common">California sea hare</name>
    <dbReference type="NCBI Taxonomy" id="6500"/>
    <lineage>
        <taxon>Eukaryota</taxon>
        <taxon>Metazoa</taxon>
        <taxon>Spiralia</taxon>
        <taxon>Lophotrochozoa</taxon>
        <taxon>Mollusca</taxon>
        <taxon>Gastropoda</taxon>
        <taxon>Heterobranchia</taxon>
        <taxon>Euthyneura</taxon>
        <taxon>Tectipleura</taxon>
        <taxon>Aplysiida</taxon>
        <taxon>Aplysioidea</taxon>
        <taxon>Aplysiidae</taxon>
        <taxon>Aplysia</taxon>
    </lineage>
</organism>
<evidence type="ECO:0000256" key="2">
    <source>
        <dbReference type="ARBA" id="ARBA00022475"/>
    </source>
</evidence>
<feature type="transmembrane region" description="Helical" evidence="10">
    <location>
        <begin position="626"/>
        <end position="647"/>
    </location>
</feature>
<keyword evidence="4 10" id="KW-1133">Transmembrane helix</keyword>
<dbReference type="Pfam" id="PF00001">
    <property type="entry name" value="7tm_1"/>
    <property type="match status" value="4"/>
</dbReference>
<comment type="subcellular location">
    <subcellularLocation>
        <location evidence="1">Cell membrane</location>
        <topology evidence="1">Multi-pass membrane protein</topology>
    </subcellularLocation>
</comment>
<feature type="transmembrane region" description="Helical" evidence="10">
    <location>
        <begin position="546"/>
        <end position="568"/>
    </location>
</feature>
<dbReference type="PROSITE" id="PS50262">
    <property type="entry name" value="G_PROTEIN_RECEP_F1_2"/>
    <property type="match status" value="2"/>
</dbReference>
<name>A0ABM0JZN8_APLCA</name>
<dbReference type="CDD" id="cd15065">
    <property type="entry name" value="7tmA_Ap5-HTB1-like"/>
    <property type="match status" value="2"/>
</dbReference>
<feature type="compositionally biased region" description="Basic and acidic residues" evidence="9">
    <location>
        <begin position="875"/>
        <end position="884"/>
    </location>
</feature>
<keyword evidence="12" id="KW-1185">Reference proteome</keyword>
<dbReference type="Proteomes" id="UP000694888">
    <property type="component" value="Unplaced"/>
</dbReference>
<dbReference type="InterPro" id="IPR017452">
    <property type="entry name" value="GPCR_Rhodpsn_7TM"/>
</dbReference>
<evidence type="ECO:0000313" key="13">
    <source>
        <dbReference type="RefSeq" id="XP_005105304.2"/>
    </source>
</evidence>
<evidence type="ECO:0000256" key="5">
    <source>
        <dbReference type="ARBA" id="ARBA00023040"/>
    </source>
</evidence>
<dbReference type="InterPro" id="IPR000276">
    <property type="entry name" value="GPCR_Rhodpsn"/>
</dbReference>
<evidence type="ECO:0000313" key="12">
    <source>
        <dbReference type="Proteomes" id="UP000694888"/>
    </source>
</evidence>
<dbReference type="PANTHER" id="PTHR24248:SF66">
    <property type="entry name" value="OCTOPAMINE RECEPTOR BETA-3R"/>
    <property type="match status" value="1"/>
</dbReference>
<feature type="transmembrane region" description="Helical" evidence="10">
    <location>
        <begin position="327"/>
        <end position="350"/>
    </location>
</feature>
<feature type="transmembrane region" description="Helical" evidence="10">
    <location>
        <begin position="449"/>
        <end position="472"/>
    </location>
</feature>
<keyword evidence="7" id="KW-0675">Receptor</keyword>
<dbReference type="GeneID" id="101851758"/>
<dbReference type="Gene3D" id="1.20.1070.10">
    <property type="entry name" value="Rhodopsin 7-helix transmembrane proteins"/>
    <property type="match status" value="2"/>
</dbReference>
<feature type="transmembrane region" description="Helical" evidence="10">
    <location>
        <begin position="236"/>
        <end position="258"/>
    </location>
</feature>
<evidence type="ECO:0000256" key="1">
    <source>
        <dbReference type="ARBA" id="ARBA00004651"/>
    </source>
</evidence>
<feature type="transmembrane region" description="Helical" evidence="10">
    <location>
        <begin position="296"/>
        <end position="321"/>
    </location>
</feature>
<evidence type="ECO:0000256" key="7">
    <source>
        <dbReference type="ARBA" id="ARBA00023170"/>
    </source>
</evidence>
<dbReference type="SUPFAM" id="SSF81321">
    <property type="entry name" value="Family A G protein-coupled receptor-like"/>
    <property type="match status" value="2"/>
</dbReference>
<keyword evidence="3 10" id="KW-0812">Transmembrane</keyword>
<dbReference type="RefSeq" id="XP_005105304.2">
    <property type="nucleotide sequence ID" value="XM_005105247.3"/>
</dbReference>
<feature type="transmembrane region" description="Helical" evidence="10">
    <location>
        <begin position="37"/>
        <end position="62"/>
    </location>
</feature>
<evidence type="ECO:0000256" key="10">
    <source>
        <dbReference type="SAM" id="Phobius"/>
    </source>
</evidence>
<feature type="region of interest" description="Disordered" evidence="9">
    <location>
        <begin position="869"/>
        <end position="901"/>
    </location>
</feature>
<dbReference type="PANTHER" id="PTHR24248">
    <property type="entry name" value="ADRENERGIC RECEPTOR-RELATED G-PROTEIN COUPLED RECEPTOR"/>
    <property type="match status" value="1"/>
</dbReference>
<evidence type="ECO:0000256" key="6">
    <source>
        <dbReference type="ARBA" id="ARBA00023136"/>
    </source>
</evidence>